<gene>
    <name evidence="1" type="primary">CML23</name>
    <name evidence="1" type="ORF">TR99309</name>
</gene>
<reference evidence="1" key="1">
    <citation type="submission" date="2016-01" db="EMBL/GenBank/DDBJ databases">
        <title>Reference transcriptome for the parasite Schistocephalus solidus: insights into the molecular evolution of parasitism.</title>
        <authorList>
            <person name="Hebert F.O."/>
            <person name="Grambauer S."/>
            <person name="Barber I."/>
            <person name="Landry C.R."/>
            <person name="Aubin-Horth N."/>
        </authorList>
    </citation>
    <scope>NUCLEOTIDE SEQUENCE</scope>
</reference>
<dbReference type="EMBL" id="GEEE01002982">
    <property type="protein sequence ID" value="JAP60243.1"/>
    <property type="molecule type" value="Transcribed_RNA"/>
</dbReference>
<sequence length="112" mass="12399">MLSSPSLLASRVARNFLTSSSRILCPLCCSRATLSSATLIFPDLSLSSSLKSLRRASENAIPLLVQWRTSTHSPKKCALVTGGRVQRRTQFHVKQHGWPIRIQHFRSLSPAS</sequence>
<dbReference type="AlphaFoldDB" id="A0A0V0J3T3"/>
<organism evidence="1">
    <name type="scientific">Schistocephalus solidus</name>
    <name type="common">Tapeworm</name>
    <dbReference type="NCBI Taxonomy" id="70667"/>
    <lineage>
        <taxon>Eukaryota</taxon>
        <taxon>Metazoa</taxon>
        <taxon>Spiralia</taxon>
        <taxon>Lophotrochozoa</taxon>
        <taxon>Platyhelminthes</taxon>
        <taxon>Cestoda</taxon>
        <taxon>Eucestoda</taxon>
        <taxon>Diphyllobothriidea</taxon>
        <taxon>Diphyllobothriidae</taxon>
        <taxon>Schistocephalus</taxon>
    </lineage>
</organism>
<proteinExistence type="predicted"/>
<name>A0A0V0J3T3_SCHSO</name>
<accession>A0A0V0J3T3</accession>
<evidence type="ECO:0000313" key="1">
    <source>
        <dbReference type="EMBL" id="JAP60243.1"/>
    </source>
</evidence>
<protein>
    <submittedName>
        <fullName evidence="1">Putative calcium-binding protein CML23</fullName>
    </submittedName>
</protein>